<gene>
    <name evidence="1" type="ORF">ME791_20000</name>
</gene>
<comment type="caution">
    <text evidence="1">The sequence shown here is derived from an EMBL/GenBank/DDBJ whole genome shotgun (WGS) entry which is preliminary data.</text>
</comment>
<dbReference type="AlphaFoldDB" id="A0ABD0AI97"/>
<organism evidence="1 2">
    <name type="scientific">Lactobacillus delbrueckii</name>
    <dbReference type="NCBI Taxonomy" id="1584"/>
    <lineage>
        <taxon>Bacteria</taxon>
        <taxon>Bacillati</taxon>
        <taxon>Bacillota</taxon>
        <taxon>Bacilli</taxon>
        <taxon>Lactobacillales</taxon>
        <taxon>Lactobacillaceae</taxon>
        <taxon>Lactobacillus</taxon>
    </lineage>
</organism>
<evidence type="ECO:0000313" key="1">
    <source>
        <dbReference type="EMBL" id="GHN34848.1"/>
    </source>
</evidence>
<dbReference type="EMBL" id="BNHY01000105">
    <property type="protein sequence ID" value="GHN34848.1"/>
    <property type="molecule type" value="Genomic_DNA"/>
</dbReference>
<dbReference type="RefSeq" id="WP_236157180.1">
    <property type="nucleotide sequence ID" value="NZ_BNHQ01000082.1"/>
</dbReference>
<name>A0ABD0AI97_9LACO</name>
<evidence type="ECO:0000313" key="2">
    <source>
        <dbReference type="Proteomes" id="UP001054884"/>
    </source>
</evidence>
<reference evidence="1 2" key="1">
    <citation type="journal article" date="2022" name="J. Dairy Sci.">
        <title>Genetic diversity of Lactobacillus delbrueckii isolated from raw milk in Hokkaido, Japan.</title>
        <authorList>
            <person name="Tsuchihashi H."/>
            <person name="Ichikawa A."/>
            <person name="Takeda M."/>
            <person name="Koizumi A."/>
            <person name="Mizoguchi C."/>
            <person name="Ishida T."/>
            <person name="Kimura K."/>
        </authorList>
    </citation>
    <scope>NUCLEOTIDE SEQUENCE [LARGE SCALE GENOMIC DNA]</scope>
    <source>
        <strain evidence="1 2">ME-791</strain>
    </source>
</reference>
<protein>
    <submittedName>
        <fullName evidence="1">Uncharacterized protein</fullName>
    </submittedName>
</protein>
<accession>A0ABD0AI97</accession>
<dbReference type="Proteomes" id="UP001054884">
    <property type="component" value="Unassembled WGS sequence"/>
</dbReference>
<proteinExistence type="predicted"/>
<sequence length="54" mass="6065">MNIISSLLSKYPADQVTPQDFIDKLTIGNPGWQSAYLAVRHFRPAGLHHPDLPH</sequence>